<name>A0A2P2JN85_RHIMU</name>
<dbReference type="AlphaFoldDB" id="A0A2P2JN85"/>
<dbReference type="EMBL" id="GGEC01014463">
    <property type="protein sequence ID" value="MBW94946.1"/>
    <property type="molecule type" value="Transcribed_RNA"/>
</dbReference>
<sequence length="46" mass="5595">MLLKHLVVKTRIQPFPRYHSLRTLWSGMHFFFLSNHVGKLKYSYES</sequence>
<organism evidence="1">
    <name type="scientific">Rhizophora mucronata</name>
    <name type="common">Asiatic mangrove</name>
    <dbReference type="NCBI Taxonomy" id="61149"/>
    <lineage>
        <taxon>Eukaryota</taxon>
        <taxon>Viridiplantae</taxon>
        <taxon>Streptophyta</taxon>
        <taxon>Embryophyta</taxon>
        <taxon>Tracheophyta</taxon>
        <taxon>Spermatophyta</taxon>
        <taxon>Magnoliopsida</taxon>
        <taxon>eudicotyledons</taxon>
        <taxon>Gunneridae</taxon>
        <taxon>Pentapetalae</taxon>
        <taxon>rosids</taxon>
        <taxon>fabids</taxon>
        <taxon>Malpighiales</taxon>
        <taxon>Rhizophoraceae</taxon>
        <taxon>Rhizophora</taxon>
    </lineage>
</organism>
<evidence type="ECO:0000313" key="1">
    <source>
        <dbReference type="EMBL" id="MBW94946.1"/>
    </source>
</evidence>
<protein>
    <submittedName>
        <fullName evidence="1">Uncharacterized protein</fullName>
    </submittedName>
</protein>
<proteinExistence type="predicted"/>
<accession>A0A2P2JN85</accession>
<reference evidence="1" key="1">
    <citation type="submission" date="2018-02" db="EMBL/GenBank/DDBJ databases">
        <title>Rhizophora mucronata_Transcriptome.</title>
        <authorList>
            <person name="Meera S.P."/>
            <person name="Sreeshan A."/>
            <person name="Augustine A."/>
        </authorList>
    </citation>
    <scope>NUCLEOTIDE SEQUENCE</scope>
    <source>
        <tissue evidence="1">Leaf</tissue>
    </source>
</reference>